<name>B3RR93_TRIAD</name>
<organism evidence="2 3">
    <name type="scientific">Trichoplax adhaerens</name>
    <name type="common">Trichoplax reptans</name>
    <dbReference type="NCBI Taxonomy" id="10228"/>
    <lineage>
        <taxon>Eukaryota</taxon>
        <taxon>Metazoa</taxon>
        <taxon>Placozoa</taxon>
        <taxon>Uniplacotomia</taxon>
        <taxon>Trichoplacea</taxon>
        <taxon>Trichoplacidae</taxon>
        <taxon>Trichoplax</taxon>
    </lineage>
</organism>
<reference evidence="2 3" key="1">
    <citation type="journal article" date="2008" name="Nature">
        <title>The Trichoplax genome and the nature of placozoans.</title>
        <authorList>
            <person name="Srivastava M."/>
            <person name="Begovic E."/>
            <person name="Chapman J."/>
            <person name="Putnam N.H."/>
            <person name="Hellsten U."/>
            <person name="Kawashima T."/>
            <person name="Kuo A."/>
            <person name="Mitros T."/>
            <person name="Salamov A."/>
            <person name="Carpenter M.L."/>
            <person name="Signorovitch A.Y."/>
            <person name="Moreno M.A."/>
            <person name="Kamm K."/>
            <person name="Grimwood J."/>
            <person name="Schmutz J."/>
            <person name="Shapiro H."/>
            <person name="Grigoriev I.V."/>
            <person name="Buss L.W."/>
            <person name="Schierwater B."/>
            <person name="Dellaporta S.L."/>
            <person name="Rokhsar D.S."/>
        </authorList>
    </citation>
    <scope>NUCLEOTIDE SEQUENCE [LARGE SCALE GENOMIC DNA]</scope>
    <source>
        <strain evidence="2 3">Grell-BS-1999</strain>
    </source>
</reference>
<dbReference type="AlphaFoldDB" id="B3RR93"/>
<dbReference type="RefSeq" id="XP_002110833.1">
    <property type="nucleotide sequence ID" value="XM_002110797.1"/>
</dbReference>
<dbReference type="Gene3D" id="1.25.10.10">
    <property type="entry name" value="Leucine-rich Repeat Variant"/>
    <property type="match status" value="1"/>
</dbReference>
<gene>
    <name evidence="2" type="ORF">TRIADDRAFT_63721</name>
</gene>
<dbReference type="GeneID" id="6752046"/>
<dbReference type="EMBL" id="DS985243">
    <property type="protein sequence ID" value="EDV26837.1"/>
    <property type="molecule type" value="Genomic_DNA"/>
</dbReference>
<dbReference type="SUPFAM" id="SSF48371">
    <property type="entry name" value="ARM repeat"/>
    <property type="match status" value="1"/>
</dbReference>
<dbReference type="InterPro" id="IPR016024">
    <property type="entry name" value="ARM-type_fold"/>
</dbReference>
<protein>
    <submittedName>
        <fullName evidence="2">Uncharacterized protein</fullName>
    </submittedName>
</protein>
<dbReference type="HOGENOM" id="CLU_661108_0_0_1"/>
<feature type="region of interest" description="Disordered" evidence="1">
    <location>
        <begin position="1"/>
        <end position="21"/>
    </location>
</feature>
<dbReference type="KEGG" id="tad:TRIADDRAFT_63721"/>
<dbReference type="PhylomeDB" id="B3RR93"/>
<proteinExistence type="predicted"/>
<evidence type="ECO:0000313" key="2">
    <source>
        <dbReference type="EMBL" id="EDV26837.1"/>
    </source>
</evidence>
<dbReference type="InParanoid" id="B3RR93"/>
<evidence type="ECO:0000313" key="3">
    <source>
        <dbReference type="Proteomes" id="UP000009022"/>
    </source>
</evidence>
<dbReference type="InterPro" id="IPR011989">
    <property type="entry name" value="ARM-like"/>
</dbReference>
<keyword evidence="3" id="KW-1185">Reference proteome</keyword>
<evidence type="ECO:0000256" key="1">
    <source>
        <dbReference type="SAM" id="MobiDB-lite"/>
    </source>
</evidence>
<dbReference type="CTD" id="6752046"/>
<accession>B3RR93</accession>
<sequence>MASFSDLEEDDSITEDSNDSEDEDLAKIDALLDHFSLAVETFTAQNSISSLLGCRKLQVMISCENYQCLKNEVLILDCNFTADCIPVLINLLASPYEDLAIKSMQLLIHCAEEILITRVDDVQKIADVIAKGRSTQFLRSTASLVYACMKYLYQSPHIIPLLQIVVLLIKSDDVKVLKEILKAWTVIIINRHTIFSYIRDETDDELWQLNMDLIPTGYACEIVASQSLYLQNPIVELLYFAIEKFLLDSKVLSYLHNLLRKKCIHSTSDLSEILTIINRLIYHGYELVQKMIDEDVVSTIFKCSEMSPGLDRKMITSIFADMINFASDDQVRDLVQKHDRMIIYLFASLIDQNKYKNMMPSFFGLHSVVSKCKWLPNLSKEMKNDALAQLRIIHTNGQPEVSALAEELYSFIQKFK</sequence>
<dbReference type="Proteomes" id="UP000009022">
    <property type="component" value="Unassembled WGS sequence"/>
</dbReference>